<dbReference type="SUPFAM" id="SSF82714">
    <property type="entry name" value="Multidrug efflux transporter AcrB TolC docking domain, DN and DC subdomains"/>
    <property type="match status" value="1"/>
</dbReference>
<feature type="transmembrane region" description="Helical" evidence="1">
    <location>
        <begin position="423"/>
        <end position="443"/>
    </location>
</feature>
<dbReference type="Proteomes" id="UP001597497">
    <property type="component" value="Unassembled WGS sequence"/>
</dbReference>
<dbReference type="InterPro" id="IPR001036">
    <property type="entry name" value="Acrflvin-R"/>
</dbReference>
<dbReference type="SUPFAM" id="SSF82693">
    <property type="entry name" value="Multidrug efflux transporter AcrB pore domain, PN1, PN2, PC1 and PC2 subdomains"/>
    <property type="match status" value="2"/>
</dbReference>
<feature type="transmembrane region" description="Helical" evidence="1">
    <location>
        <begin position="853"/>
        <end position="875"/>
    </location>
</feature>
<feature type="transmembrane region" description="Helical" evidence="1">
    <location>
        <begin position="352"/>
        <end position="372"/>
    </location>
</feature>
<feature type="transmembrane region" description="Helical" evidence="1">
    <location>
        <begin position="956"/>
        <end position="982"/>
    </location>
</feature>
<dbReference type="SUPFAM" id="SSF82866">
    <property type="entry name" value="Multidrug efflux transporter AcrB transmembrane domain"/>
    <property type="match status" value="2"/>
</dbReference>
<feature type="transmembrane region" description="Helical" evidence="1">
    <location>
        <begin position="927"/>
        <end position="944"/>
    </location>
</feature>
<reference evidence="3" key="1">
    <citation type="journal article" date="2019" name="Int. J. Syst. Evol. Microbiol.">
        <title>The Global Catalogue of Microorganisms (GCM) 10K type strain sequencing project: providing services to taxonomists for standard genome sequencing and annotation.</title>
        <authorList>
            <consortium name="The Broad Institute Genomics Platform"/>
            <consortium name="The Broad Institute Genome Sequencing Center for Infectious Disease"/>
            <person name="Wu L."/>
            <person name="Ma J."/>
        </authorList>
    </citation>
    <scope>NUCLEOTIDE SEQUENCE [LARGE SCALE GENOMIC DNA]</scope>
    <source>
        <strain evidence="3">KCTC 33676</strain>
    </source>
</reference>
<protein>
    <submittedName>
        <fullName evidence="2">Efflux RND transporter permease subunit</fullName>
    </submittedName>
</protein>
<dbReference type="PANTHER" id="PTHR32063:SF0">
    <property type="entry name" value="SWARMING MOTILITY PROTEIN SWRC"/>
    <property type="match status" value="1"/>
</dbReference>
<name>A0ABW5R7B9_9BACL</name>
<feature type="transmembrane region" description="Helical" evidence="1">
    <location>
        <begin position="378"/>
        <end position="403"/>
    </location>
</feature>
<dbReference type="Gene3D" id="3.30.70.1430">
    <property type="entry name" value="Multidrug efflux transporter AcrB pore domain"/>
    <property type="match status" value="2"/>
</dbReference>
<dbReference type="Gene3D" id="3.30.70.1320">
    <property type="entry name" value="Multidrug efflux transporter AcrB pore domain like"/>
    <property type="match status" value="1"/>
</dbReference>
<feature type="transmembrane region" description="Helical" evidence="1">
    <location>
        <begin position="881"/>
        <end position="900"/>
    </location>
</feature>
<sequence>MTWFTRWAFGNKAAVMLIVALSLVVGIFSYATLPMELLPEADNPQVTITTIGPSKDARTMEQQVTTPIEEAVLSVKGKSGMFSQTGDGFSQINMNFDSKTNMKDAKAEVQEAIASLQFPEGVMNPFVLQLNTSMIPVAQITLAFEGGLTDENVKRVEDTVVPAIQKLDGVSNVVLYGKTTPKIMIEPNMQKLTELQIPVQAIYSVLEGKEVSVAIGEQNIDGMSGNVKVQAEVQDLSTLKKLPLVPGVVLEDVANVRTTSGQESISQLNGNDILFMMVSKEANANQVAVGHAVEQRLEELNGDIEGADFNMLMNTSDTIQSSVNHMMQEVLLGALFATIVILLFLRNFKATLITAVSIPLSLGITLYLLSLSGVTLNIITLGGVAVAVGRLVDDSIVVIENIFRRMQKEALSKELILNATREVAGAITSSTITTVVVFLPMGLLRGSLQDFLLPFALTVSYSLLASLLVALTVVPIMSAWLLKNSKLKEHQPSKRFASFLKWNLDHKWLPLVLSVALFVGSIWAYAAMPKGALDASDATFMTAGMEFESDTPIDTVIAKGQEFAALLQGQEGVKYVLMEQGNNAELAQWGEVDSPTNVTLTMVMEEDGDAQAVIDLIENQKPNYENAQLSVGQLSMMGSTSTNINIDLLGGTEEERRAAAAELVQKIREVEHVEKVSSNMDATKPVFYFNVDPTAANAQQIAMQLQMMLNPVPIGSIQLEDAEAQVLVDAIVKPSSQQDLTSMQIQTEQGLVPITSVASFEETEEATVRYHKDGKDYIRVSASAVAEQLSVVGADMNKIVNDMEVAEDLEIVVGGASADQMQDLMDLFVTMLLSIAIVYLVMVMTFKTIRAPLAIMFSLPLAFIGAVLGLIITGINPDFTAAFGVLMLIGIVVTNAIVLIDRVRHNEETMTIRDAVLEAATTRMRPILMTAIATICAMMPLLFMKTEMGNIVSQSLAIVVIGGLTTATALTLIIVPVVYEGLYFRKSKKQRKAQAALANGETHSV</sequence>
<dbReference type="Pfam" id="PF00873">
    <property type="entry name" value="ACR_tran"/>
    <property type="match status" value="1"/>
</dbReference>
<feature type="transmembrane region" description="Helical" evidence="1">
    <location>
        <begin position="326"/>
        <end position="345"/>
    </location>
</feature>
<evidence type="ECO:0000313" key="2">
    <source>
        <dbReference type="EMBL" id="MFD2670906.1"/>
    </source>
</evidence>
<keyword evidence="1" id="KW-1133">Transmembrane helix</keyword>
<comment type="caution">
    <text evidence="2">The sequence shown here is derived from an EMBL/GenBank/DDBJ whole genome shotgun (WGS) entry which is preliminary data.</text>
</comment>
<proteinExistence type="predicted"/>
<feature type="transmembrane region" description="Helical" evidence="1">
    <location>
        <begin position="827"/>
        <end position="846"/>
    </location>
</feature>
<accession>A0ABW5R7B9</accession>
<keyword evidence="3" id="KW-1185">Reference proteome</keyword>
<gene>
    <name evidence="2" type="ORF">ACFSUC_04700</name>
</gene>
<feature type="transmembrane region" description="Helical" evidence="1">
    <location>
        <begin position="463"/>
        <end position="482"/>
    </location>
</feature>
<dbReference type="Gene3D" id="1.20.1640.10">
    <property type="entry name" value="Multidrug efflux transporter AcrB transmembrane domain"/>
    <property type="match status" value="2"/>
</dbReference>
<feature type="transmembrane region" description="Helical" evidence="1">
    <location>
        <begin position="508"/>
        <end position="526"/>
    </location>
</feature>
<dbReference type="EMBL" id="JBHUMM010000007">
    <property type="protein sequence ID" value="MFD2670906.1"/>
    <property type="molecule type" value="Genomic_DNA"/>
</dbReference>
<evidence type="ECO:0000313" key="3">
    <source>
        <dbReference type="Proteomes" id="UP001597497"/>
    </source>
</evidence>
<dbReference type="RefSeq" id="WP_379928329.1">
    <property type="nucleotide sequence ID" value="NZ_JBHUMM010000007.1"/>
</dbReference>
<dbReference type="PANTHER" id="PTHR32063">
    <property type="match status" value="1"/>
</dbReference>
<dbReference type="Gene3D" id="3.30.2090.10">
    <property type="entry name" value="Multidrug efflux transporter AcrB TolC docking domain, DN and DC subdomains"/>
    <property type="match status" value="2"/>
</dbReference>
<organism evidence="2 3">
    <name type="scientific">Marinicrinis sediminis</name>
    <dbReference type="NCBI Taxonomy" id="1652465"/>
    <lineage>
        <taxon>Bacteria</taxon>
        <taxon>Bacillati</taxon>
        <taxon>Bacillota</taxon>
        <taxon>Bacilli</taxon>
        <taxon>Bacillales</taxon>
        <taxon>Paenibacillaceae</taxon>
    </lineage>
</organism>
<keyword evidence="1" id="KW-0472">Membrane</keyword>
<keyword evidence="1" id="KW-0812">Transmembrane</keyword>
<dbReference type="InterPro" id="IPR027463">
    <property type="entry name" value="AcrB_DN_DC_subdom"/>
</dbReference>
<dbReference type="PRINTS" id="PR00702">
    <property type="entry name" value="ACRIFLAVINRP"/>
</dbReference>
<dbReference type="Gene3D" id="3.30.70.1440">
    <property type="entry name" value="Multidrug efflux transporter AcrB pore domain"/>
    <property type="match status" value="1"/>
</dbReference>
<evidence type="ECO:0000256" key="1">
    <source>
        <dbReference type="SAM" id="Phobius"/>
    </source>
</evidence>